<dbReference type="EMBL" id="QGNW01000396">
    <property type="protein sequence ID" value="RVW73244.1"/>
    <property type="molecule type" value="Genomic_DNA"/>
</dbReference>
<accession>A0A438GM43</accession>
<evidence type="ECO:0000259" key="4">
    <source>
        <dbReference type="Pfam" id="PF22936"/>
    </source>
</evidence>
<feature type="region of interest" description="Disordered" evidence="1">
    <location>
        <begin position="925"/>
        <end position="960"/>
    </location>
</feature>
<dbReference type="Pfam" id="PF14223">
    <property type="entry name" value="Retrotran_gag_2"/>
    <property type="match status" value="1"/>
</dbReference>
<dbReference type="Pfam" id="PF22936">
    <property type="entry name" value="Pol_BBD"/>
    <property type="match status" value="1"/>
</dbReference>
<protein>
    <submittedName>
        <fullName evidence="5">Retrovirus-related Pol polyprotein from transposon RE1</fullName>
    </submittedName>
</protein>
<dbReference type="PANTHER" id="PTHR11439">
    <property type="entry name" value="GAG-POL-RELATED RETROTRANSPOSON"/>
    <property type="match status" value="1"/>
</dbReference>
<organism evidence="5 6">
    <name type="scientific">Vitis vinifera</name>
    <name type="common">Grape</name>
    <dbReference type="NCBI Taxonomy" id="29760"/>
    <lineage>
        <taxon>Eukaryota</taxon>
        <taxon>Viridiplantae</taxon>
        <taxon>Streptophyta</taxon>
        <taxon>Embryophyta</taxon>
        <taxon>Tracheophyta</taxon>
        <taxon>Spermatophyta</taxon>
        <taxon>Magnoliopsida</taxon>
        <taxon>eudicotyledons</taxon>
        <taxon>Gunneridae</taxon>
        <taxon>Pentapetalae</taxon>
        <taxon>rosids</taxon>
        <taxon>Vitales</taxon>
        <taxon>Vitaceae</taxon>
        <taxon>Viteae</taxon>
        <taxon>Vitis</taxon>
    </lineage>
</organism>
<dbReference type="Pfam" id="PF20167">
    <property type="entry name" value="Transposase_32"/>
    <property type="match status" value="1"/>
</dbReference>
<comment type="caution">
    <text evidence="5">The sequence shown here is derived from an EMBL/GenBank/DDBJ whole genome shotgun (WGS) entry which is preliminary data.</text>
</comment>
<dbReference type="InterPro" id="IPR054722">
    <property type="entry name" value="PolX-like_BBD"/>
</dbReference>
<dbReference type="Proteomes" id="UP000288805">
    <property type="component" value="Unassembled WGS sequence"/>
</dbReference>
<dbReference type="AlphaFoldDB" id="A0A438GM43"/>
<feature type="region of interest" description="Disordered" evidence="1">
    <location>
        <begin position="96"/>
        <end position="115"/>
    </location>
</feature>
<feature type="domain" description="Retrovirus-related Pol polyprotein from transposon TNT 1-94-like beta-barrel" evidence="4">
    <location>
        <begin position="232"/>
        <end position="274"/>
    </location>
</feature>
<dbReference type="CDD" id="cd09272">
    <property type="entry name" value="RNase_HI_RT_Ty1"/>
    <property type="match status" value="1"/>
</dbReference>
<dbReference type="PANTHER" id="PTHR11439:SF483">
    <property type="entry name" value="PEPTIDE SYNTHASE GLIP-LIKE, PUTATIVE (AFU_ORTHOLOGUE AFUA_3G12920)-RELATED"/>
    <property type="match status" value="1"/>
</dbReference>
<dbReference type="InterPro" id="IPR046796">
    <property type="entry name" value="Transposase_32_dom"/>
</dbReference>
<evidence type="ECO:0000259" key="3">
    <source>
        <dbReference type="Pfam" id="PF20167"/>
    </source>
</evidence>
<dbReference type="Pfam" id="PF07727">
    <property type="entry name" value="RVT_2"/>
    <property type="match status" value="1"/>
</dbReference>
<feature type="compositionally biased region" description="Polar residues" evidence="1">
    <location>
        <begin position="982"/>
        <end position="992"/>
    </location>
</feature>
<feature type="region of interest" description="Disordered" evidence="1">
    <location>
        <begin position="972"/>
        <end position="1001"/>
    </location>
</feature>
<feature type="compositionally biased region" description="Basic and acidic residues" evidence="1">
    <location>
        <begin position="144"/>
        <end position="154"/>
    </location>
</feature>
<gene>
    <name evidence="5" type="primary">RE1_2255</name>
    <name evidence="5" type="ORF">CK203_059153</name>
</gene>
<feature type="domain" description="Reverse transcriptase Ty1/copia-type" evidence="2">
    <location>
        <begin position="344"/>
        <end position="399"/>
    </location>
</feature>
<proteinExistence type="predicted"/>
<feature type="region of interest" description="Disordered" evidence="1">
    <location>
        <begin position="622"/>
        <end position="642"/>
    </location>
</feature>
<feature type="compositionally biased region" description="Basic and acidic residues" evidence="1">
    <location>
        <begin position="283"/>
        <end position="302"/>
    </location>
</feature>
<evidence type="ECO:0000313" key="6">
    <source>
        <dbReference type="Proteomes" id="UP000288805"/>
    </source>
</evidence>
<dbReference type="InterPro" id="IPR013103">
    <property type="entry name" value="RVT_2"/>
</dbReference>
<feature type="compositionally biased region" description="Acidic residues" evidence="1">
    <location>
        <begin position="100"/>
        <end position="115"/>
    </location>
</feature>
<evidence type="ECO:0000313" key="5">
    <source>
        <dbReference type="EMBL" id="RVW73244.1"/>
    </source>
</evidence>
<feature type="region of interest" description="Disordered" evidence="1">
    <location>
        <begin position="134"/>
        <end position="154"/>
    </location>
</feature>
<feature type="region of interest" description="Disordered" evidence="1">
    <location>
        <begin position="280"/>
        <end position="319"/>
    </location>
</feature>
<evidence type="ECO:0000259" key="2">
    <source>
        <dbReference type="Pfam" id="PF07727"/>
    </source>
</evidence>
<evidence type="ECO:0000256" key="1">
    <source>
        <dbReference type="SAM" id="MobiDB-lite"/>
    </source>
</evidence>
<feature type="domain" description="Putative plant transposon protein" evidence="3">
    <location>
        <begin position="694"/>
        <end position="873"/>
    </location>
</feature>
<name>A0A438GM43_VITVI</name>
<feature type="compositionally biased region" description="Basic and acidic residues" evidence="1">
    <location>
        <begin position="934"/>
        <end position="950"/>
    </location>
</feature>
<reference evidence="5 6" key="1">
    <citation type="journal article" date="2018" name="PLoS Genet.">
        <title>Population sequencing reveals clonal diversity and ancestral inbreeding in the grapevine cultivar Chardonnay.</title>
        <authorList>
            <person name="Roach M.J."/>
            <person name="Johnson D.L."/>
            <person name="Bohlmann J."/>
            <person name="van Vuuren H.J."/>
            <person name="Jones S.J."/>
            <person name="Pretorius I.S."/>
            <person name="Schmidt S.A."/>
            <person name="Borneman A.R."/>
        </authorList>
    </citation>
    <scope>NUCLEOTIDE SEQUENCE [LARGE SCALE GENOMIC DNA]</scope>
    <source>
        <strain evidence="6">cv. Chardonnay</strain>
        <tissue evidence="5">Leaf</tissue>
    </source>
</reference>
<feature type="compositionally biased region" description="Basic residues" evidence="1">
    <location>
        <begin position="134"/>
        <end position="143"/>
    </location>
</feature>
<sequence>MKETETIVEMITRFNEIVNGLEALGRVINESEKVMKILRSLPSKWHTKVTAIQEAKDLTKLPMEELLGSLMTYEISLTKQLQESEDKKKKSIALKATTKEEEDVEEEKPSEEDDDLALITRKLNKYMRGERFRGKKFTSRRNPSRRESSSHGDKEKWEEKGDLICFKCKKSGHIKYDFPLYKIEAKRRMKKAMMATWSESEESSEEENEKEVANMCFMAIDDLDEGSKEDKWFLDSGCSRHMTGDESKFAFLTKRKGGYVTFGDNAKGRIIGQGLETSMGKLQIEDKRQQEESGEDPKKEESPLALPPPQQVQGESSQDLPKDWKFVINHPQDQIIGNPSSGCMHSEFEMSMMGELNFFLGLQIKQLKEGIFINQAKYIKDLLKRFNMEEAKVMKTPMTSSIKLDMDEKGKSIDSTMYRGMIGSLLYLTASRPDIMYSVCLCARFQSCPKESHLSAVKIILRYLKGTMNIGLWYPKGDNFELIGFSDADFAGCRVERKSTSGTCHFLGHSLVSWHSKKQNSVALSTAEAEYIAAGGRPVEQPVNRFVGAGNLKGPRAVSSLDGFGLRIWTGSSLFARHLLVLLLSRAPRAYSGQSSLFACSLQFSKLISIFGFWMAPRKETGTSRAQGKHPAEPSQQPEQTEARRKARYDIALFGSVEDYQRYKTHFAKRKMVPRRNINFSQLQSLRFEGLFIRMGWLPVVTVSEPIFSTLVRAFYSRMTYGLGGPIRTTVRGVEIELSPESICRTLDIPPVGLRVYEAKAWPTIPGFEPREAIQRLCGLADAHGMGKPSAHSLIVPSRVLHHMICSILLPRGGHQDEVSYYEAFLVDSLLTGRRIHVGYVMMRHMMSCCESTTRVLPYDRFLTRVFKDAGVDLSRETEFEALSIYDTYDKHSLGRMKLEKAPDGSWVRKAERQARGHDQIHLDVEEEDEIREMEDRLDPQRDLEQRGPELDIPPPHQSEGIHVEATFSEPMMTEPSFPAGPSSQPSFTELPSQAPHAPDHPPWMDLSAQISSLGTRMEELAVVHDTRFYSMEDRIDQYQAGFTSQFEHLVQRIERLESRQESQHEEMMAYLRFVFPPPPPQP</sequence>